<name>A0A9P6YEP1_9FUNG</name>
<dbReference type="Pfam" id="PF13966">
    <property type="entry name" value="zf-RVT"/>
    <property type="match status" value="1"/>
</dbReference>
<comment type="caution">
    <text evidence="2">The sequence shown here is derived from an EMBL/GenBank/DDBJ whole genome shotgun (WGS) entry which is preliminary data.</text>
</comment>
<evidence type="ECO:0000313" key="3">
    <source>
        <dbReference type="Proteomes" id="UP000740926"/>
    </source>
</evidence>
<feature type="domain" description="Reverse transcriptase zinc-binding" evidence="1">
    <location>
        <begin position="12"/>
        <end position="80"/>
    </location>
</feature>
<dbReference type="AlphaFoldDB" id="A0A9P6YEP1"/>
<keyword evidence="3" id="KW-1185">Reference proteome</keyword>
<evidence type="ECO:0000259" key="1">
    <source>
        <dbReference type="Pfam" id="PF13966"/>
    </source>
</evidence>
<sequence length="160" mass="18714">MPNPTSGLPGTFWARFWNLSIPVQIRTPWYRLLQNKFPCSNKLYQLIPSVLSPCCQFCQQSNLEDELHFIVFCPKKFEVWACIWKHFFGSLSITTDDITGALYHLRFPAKKLSAFHNESIFGCTFWCIWRAHWLAIFNDQQFVPEAVFQATLVCLGTYHI</sequence>
<organism evidence="2 3">
    <name type="scientific">Rhizopus delemar</name>
    <dbReference type="NCBI Taxonomy" id="936053"/>
    <lineage>
        <taxon>Eukaryota</taxon>
        <taxon>Fungi</taxon>
        <taxon>Fungi incertae sedis</taxon>
        <taxon>Mucoromycota</taxon>
        <taxon>Mucoromycotina</taxon>
        <taxon>Mucoromycetes</taxon>
        <taxon>Mucorales</taxon>
        <taxon>Mucorineae</taxon>
        <taxon>Rhizopodaceae</taxon>
        <taxon>Rhizopus</taxon>
    </lineage>
</organism>
<proteinExistence type="predicted"/>
<reference evidence="2 3" key="1">
    <citation type="journal article" date="2020" name="Microb. Genom.">
        <title>Genetic diversity of clinical and environmental Mucorales isolates obtained from an investigation of mucormycosis cases among solid organ transplant recipients.</title>
        <authorList>
            <person name="Nguyen M.H."/>
            <person name="Kaul D."/>
            <person name="Muto C."/>
            <person name="Cheng S.J."/>
            <person name="Richter R.A."/>
            <person name="Bruno V.M."/>
            <person name="Liu G."/>
            <person name="Beyhan S."/>
            <person name="Sundermann A.J."/>
            <person name="Mounaud S."/>
            <person name="Pasculle A.W."/>
            <person name="Nierman W.C."/>
            <person name="Driscoll E."/>
            <person name="Cumbie R."/>
            <person name="Clancy C.J."/>
            <person name="Dupont C.L."/>
        </authorList>
    </citation>
    <scope>NUCLEOTIDE SEQUENCE [LARGE SCALE GENOMIC DNA]</scope>
    <source>
        <strain evidence="2 3">GL24</strain>
    </source>
</reference>
<evidence type="ECO:0000313" key="2">
    <source>
        <dbReference type="EMBL" id="KAG1546580.1"/>
    </source>
</evidence>
<protein>
    <recommendedName>
        <fullName evidence="1">Reverse transcriptase zinc-binding domain-containing protein</fullName>
    </recommendedName>
</protein>
<dbReference type="EMBL" id="JAANIU010005609">
    <property type="protein sequence ID" value="KAG1546580.1"/>
    <property type="molecule type" value="Genomic_DNA"/>
</dbReference>
<dbReference type="InterPro" id="IPR026960">
    <property type="entry name" value="RVT-Znf"/>
</dbReference>
<gene>
    <name evidence="2" type="ORF">G6F50_013622</name>
</gene>
<accession>A0A9P6YEP1</accession>
<dbReference type="Proteomes" id="UP000740926">
    <property type="component" value="Unassembled WGS sequence"/>
</dbReference>